<protein>
    <recommendedName>
        <fullName evidence="3">Secondary thiamine-phosphate synthase enzyme</fullName>
    </recommendedName>
</protein>
<dbReference type="PIRSF" id="PIRSF004681">
    <property type="entry name" value="UCP004681"/>
    <property type="match status" value="1"/>
</dbReference>
<evidence type="ECO:0000313" key="2">
    <source>
        <dbReference type="Proteomes" id="UP000178636"/>
    </source>
</evidence>
<evidence type="ECO:0008006" key="3">
    <source>
        <dbReference type="Google" id="ProtNLM"/>
    </source>
</evidence>
<proteinExistence type="predicted"/>
<dbReference type="Proteomes" id="UP000178636">
    <property type="component" value="Unassembled WGS sequence"/>
</dbReference>
<dbReference type="STRING" id="1798664.A3C93_04660"/>
<reference evidence="1 2" key="1">
    <citation type="journal article" date="2016" name="Nat. Commun.">
        <title>Thousands of microbial genomes shed light on interconnected biogeochemical processes in an aquifer system.</title>
        <authorList>
            <person name="Anantharaman K."/>
            <person name="Brown C.T."/>
            <person name="Hug L.A."/>
            <person name="Sharon I."/>
            <person name="Castelle C.J."/>
            <person name="Probst A.J."/>
            <person name="Thomas B.C."/>
            <person name="Singh A."/>
            <person name="Wilkins M.J."/>
            <person name="Karaoz U."/>
            <person name="Brodie E.L."/>
            <person name="Williams K.H."/>
            <person name="Hubbard S.S."/>
            <person name="Banfield J.F."/>
        </authorList>
    </citation>
    <scope>NUCLEOTIDE SEQUENCE [LARGE SCALE GENOMIC DNA]</scope>
</reference>
<dbReference type="InterPro" id="IPR035917">
    <property type="entry name" value="YjbQ-like_sf"/>
</dbReference>
<accession>A0A1G2DFY4</accession>
<name>A0A1G2DFY4_9BACT</name>
<dbReference type="Pfam" id="PF01894">
    <property type="entry name" value="YjbQ"/>
    <property type="match status" value="1"/>
</dbReference>
<comment type="caution">
    <text evidence="1">The sequence shown here is derived from an EMBL/GenBank/DDBJ whole genome shotgun (WGS) entry which is preliminary data.</text>
</comment>
<evidence type="ECO:0000313" key="1">
    <source>
        <dbReference type="EMBL" id="OGZ12486.1"/>
    </source>
</evidence>
<dbReference type="InterPro" id="IPR001602">
    <property type="entry name" value="UPF0047_YjbQ-like"/>
</dbReference>
<dbReference type="AlphaFoldDB" id="A0A1G2DFY4"/>
<sequence>MRATVDPGIKWKDLTNEITHVVAHSKIREGVVLALSRHTTTALIVNENEEGLVEHDIPRFLERLCLTGVPYVHDREERLRSMLNEPANGEAHIRSVALGLFSPPVVLAVSNYRVQLGTWQSPLFFDFDSENRPARTVVVQVLGIR</sequence>
<dbReference type="EMBL" id="MHLO01000018">
    <property type="protein sequence ID" value="OGZ12486.1"/>
    <property type="molecule type" value="Genomic_DNA"/>
</dbReference>
<dbReference type="NCBIfam" id="TIGR00149">
    <property type="entry name" value="TIGR00149_YjbQ"/>
    <property type="match status" value="1"/>
</dbReference>
<gene>
    <name evidence="1" type="ORF">A3C93_04660</name>
</gene>
<dbReference type="SUPFAM" id="SSF111038">
    <property type="entry name" value="YjbQ-like"/>
    <property type="match status" value="1"/>
</dbReference>
<dbReference type="Gene3D" id="2.60.120.460">
    <property type="entry name" value="YjbQ-like"/>
    <property type="match status" value="1"/>
</dbReference>
<organism evidence="1 2">
    <name type="scientific">Candidatus Lloydbacteria bacterium RIFCSPHIGHO2_02_FULL_54_17</name>
    <dbReference type="NCBI Taxonomy" id="1798664"/>
    <lineage>
        <taxon>Bacteria</taxon>
        <taxon>Candidatus Lloydiibacteriota</taxon>
    </lineage>
</organism>
<dbReference type="PANTHER" id="PTHR30615">
    <property type="entry name" value="UNCHARACTERIZED PROTEIN YJBQ-RELATED"/>
    <property type="match status" value="1"/>
</dbReference>
<dbReference type="PANTHER" id="PTHR30615:SF16">
    <property type="entry name" value="SECONDARY THIAMINE-PHOSPHATE SYNTHASE ENZYME"/>
    <property type="match status" value="1"/>
</dbReference>